<keyword evidence="1" id="KW-1133">Transmembrane helix</keyword>
<keyword evidence="1" id="KW-0812">Transmembrane</keyword>
<dbReference type="Proteomes" id="UP001266357">
    <property type="component" value="Unassembled WGS sequence"/>
</dbReference>
<reference evidence="2 3" key="1">
    <citation type="submission" date="2023-09" db="EMBL/GenBank/DDBJ databases">
        <authorList>
            <person name="Rey-Velasco X."/>
        </authorList>
    </citation>
    <scope>NUCLEOTIDE SEQUENCE [LARGE SCALE GENOMIC DNA]</scope>
    <source>
        <strain evidence="2 3">W431</strain>
    </source>
</reference>
<dbReference type="Pfam" id="PF11174">
    <property type="entry name" value="DUF2970"/>
    <property type="match status" value="1"/>
</dbReference>
<organism evidence="2 3">
    <name type="scientific">Thalassotalea castellviae</name>
    <dbReference type="NCBI Taxonomy" id="3075612"/>
    <lineage>
        <taxon>Bacteria</taxon>
        <taxon>Pseudomonadati</taxon>
        <taxon>Pseudomonadota</taxon>
        <taxon>Gammaproteobacteria</taxon>
        <taxon>Alteromonadales</taxon>
        <taxon>Colwelliaceae</taxon>
        <taxon>Thalassotalea</taxon>
    </lineage>
</organism>
<name>A0ABU3A0L8_9GAMM</name>
<keyword evidence="1" id="KW-0472">Membrane</keyword>
<evidence type="ECO:0000313" key="2">
    <source>
        <dbReference type="EMBL" id="MDT0603728.1"/>
    </source>
</evidence>
<protein>
    <submittedName>
        <fullName evidence="2">DUF2970 domain-containing protein</fullName>
    </submittedName>
</protein>
<proteinExistence type="predicted"/>
<accession>A0ABU3A0L8</accession>
<sequence>MSQKIRNTVKSVASAFLGVQSNKNREKDFTEGKFSHFVIIGLLGVILFIGALISIVSLVLN</sequence>
<dbReference type="InterPro" id="IPR021344">
    <property type="entry name" value="DUF2970"/>
</dbReference>
<feature type="transmembrane region" description="Helical" evidence="1">
    <location>
        <begin position="37"/>
        <end position="60"/>
    </location>
</feature>
<gene>
    <name evidence="2" type="ORF">RM573_08995</name>
</gene>
<dbReference type="RefSeq" id="WP_311580505.1">
    <property type="nucleotide sequence ID" value="NZ_JAVRIF010000004.1"/>
</dbReference>
<evidence type="ECO:0000256" key="1">
    <source>
        <dbReference type="SAM" id="Phobius"/>
    </source>
</evidence>
<keyword evidence="3" id="KW-1185">Reference proteome</keyword>
<comment type="caution">
    <text evidence="2">The sequence shown here is derived from an EMBL/GenBank/DDBJ whole genome shotgun (WGS) entry which is preliminary data.</text>
</comment>
<evidence type="ECO:0000313" key="3">
    <source>
        <dbReference type="Proteomes" id="UP001266357"/>
    </source>
</evidence>
<dbReference type="EMBL" id="JAVRIF010000004">
    <property type="protein sequence ID" value="MDT0603728.1"/>
    <property type="molecule type" value="Genomic_DNA"/>
</dbReference>